<protein>
    <submittedName>
        <fullName evidence="2">Uncharacterized protein</fullName>
    </submittedName>
</protein>
<keyword evidence="3" id="KW-1185">Reference proteome</keyword>
<evidence type="ECO:0000313" key="2">
    <source>
        <dbReference type="EMBL" id="KAK9104821.1"/>
    </source>
</evidence>
<evidence type="ECO:0000313" key="3">
    <source>
        <dbReference type="Proteomes" id="UP001419268"/>
    </source>
</evidence>
<feature type="region of interest" description="Disordered" evidence="1">
    <location>
        <begin position="36"/>
        <end position="85"/>
    </location>
</feature>
<dbReference type="Proteomes" id="UP001419268">
    <property type="component" value="Unassembled WGS sequence"/>
</dbReference>
<dbReference type="AlphaFoldDB" id="A0AAP0I1K5"/>
<proteinExistence type="predicted"/>
<reference evidence="2 3" key="1">
    <citation type="submission" date="2024-01" db="EMBL/GenBank/DDBJ databases">
        <title>Genome assemblies of Stephania.</title>
        <authorList>
            <person name="Yang L."/>
        </authorList>
    </citation>
    <scope>NUCLEOTIDE SEQUENCE [LARGE SCALE GENOMIC DNA]</scope>
    <source>
        <strain evidence="2">JXDWG</strain>
        <tissue evidence="2">Leaf</tissue>
    </source>
</reference>
<evidence type="ECO:0000256" key="1">
    <source>
        <dbReference type="SAM" id="MobiDB-lite"/>
    </source>
</evidence>
<gene>
    <name evidence="2" type="ORF">Scep_021665</name>
</gene>
<sequence>MKIVYEVIQALGHQLKTIIDDVPPPIAATSRQSIKELAGEHRKGKPRFSRNKTPSEKKTNKKKSTSNVLDNNINNEENVMKPMKKMRKKVNTIVNVDNVNRKQHSYYDIAAVTTYM</sequence>
<accession>A0AAP0I1K5</accession>
<dbReference type="EMBL" id="JBBNAG010000009">
    <property type="protein sequence ID" value="KAK9104821.1"/>
    <property type="molecule type" value="Genomic_DNA"/>
</dbReference>
<feature type="compositionally biased region" description="Low complexity" evidence="1">
    <location>
        <begin position="65"/>
        <end position="81"/>
    </location>
</feature>
<name>A0AAP0I1K5_9MAGN</name>
<comment type="caution">
    <text evidence="2">The sequence shown here is derived from an EMBL/GenBank/DDBJ whole genome shotgun (WGS) entry which is preliminary data.</text>
</comment>
<organism evidence="2 3">
    <name type="scientific">Stephania cephalantha</name>
    <dbReference type="NCBI Taxonomy" id="152367"/>
    <lineage>
        <taxon>Eukaryota</taxon>
        <taxon>Viridiplantae</taxon>
        <taxon>Streptophyta</taxon>
        <taxon>Embryophyta</taxon>
        <taxon>Tracheophyta</taxon>
        <taxon>Spermatophyta</taxon>
        <taxon>Magnoliopsida</taxon>
        <taxon>Ranunculales</taxon>
        <taxon>Menispermaceae</taxon>
        <taxon>Menispermoideae</taxon>
        <taxon>Cissampelideae</taxon>
        <taxon>Stephania</taxon>
    </lineage>
</organism>